<keyword evidence="4 7" id="KW-0067">ATP-binding</keyword>
<evidence type="ECO:0000256" key="4">
    <source>
        <dbReference type="ARBA" id="ARBA00022840"/>
    </source>
</evidence>
<organism evidence="7">
    <name type="scientific">Mesotoga infera</name>
    <dbReference type="NCBI Taxonomy" id="1236046"/>
    <lineage>
        <taxon>Bacteria</taxon>
        <taxon>Thermotogati</taxon>
        <taxon>Thermotogota</taxon>
        <taxon>Thermotogae</taxon>
        <taxon>Kosmotogales</taxon>
        <taxon>Kosmotogaceae</taxon>
        <taxon>Mesotoga</taxon>
    </lineage>
</organism>
<dbReference type="Gene3D" id="3.30.450.40">
    <property type="match status" value="1"/>
</dbReference>
<dbReference type="InterPro" id="IPR029016">
    <property type="entry name" value="GAF-like_dom_sf"/>
</dbReference>
<evidence type="ECO:0000313" key="7">
    <source>
        <dbReference type="EMBL" id="HDP77134.1"/>
    </source>
</evidence>
<evidence type="ECO:0000256" key="1">
    <source>
        <dbReference type="ARBA" id="ARBA00022448"/>
    </source>
</evidence>
<dbReference type="PROSITE" id="PS50109">
    <property type="entry name" value="HIS_KIN"/>
    <property type="match status" value="1"/>
</dbReference>
<gene>
    <name evidence="7" type="ORF">ENN47_02905</name>
</gene>
<evidence type="ECO:0000256" key="3">
    <source>
        <dbReference type="ARBA" id="ARBA00022741"/>
    </source>
</evidence>
<protein>
    <submittedName>
        <fullName evidence="7">ATP-binding cassette domain-containing protein</fullName>
    </submittedName>
</protein>
<feature type="domain" description="Histidine kinase" evidence="5">
    <location>
        <begin position="420"/>
        <end position="613"/>
    </location>
</feature>
<proteinExistence type="predicted"/>
<dbReference type="InterPro" id="IPR036890">
    <property type="entry name" value="HATPase_C_sf"/>
</dbReference>
<dbReference type="Gene3D" id="3.30.565.10">
    <property type="entry name" value="Histidine kinase-like ATPase, C-terminal domain"/>
    <property type="match status" value="1"/>
</dbReference>
<dbReference type="InterPro" id="IPR011495">
    <property type="entry name" value="Sig_transdc_His_kin_sub2_dim/P"/>
</dbReference>
<dbReference type="Pfam" id="PF00005">
    <property type="entry name" value="ABC_tran"/>
    <property type="match status" value="1"/>
</dbReference>
<dbReference type="PANTHER" id="PTHR43790">
    <property type="entry name" value="CARBOHYDRATE TRANSPORT ATP-BINDING PROTEIN MG119-RELATED"/>
    <property type="match status" value="1"/>
</dbReference>
<dbReference type="InterPro" id="IPR050107">
    <property type="entry name" value="ABC_carbohydrate_import_ATPase"/>
</dbReference>
<dbReference type="InterPro" id="IPR003594">
    <property type="entry name" value="HATPase_dom"/>
</dbReference>
<dbReference type="Pfam" id="PF02518">
    <property type="entry name" value="HATPase_c"/>
    <property type="match status" value="1"/>
</dbReference>
<dbReference type="PROSITE" id="PS50893">
    <property type="entry name" value="ABC_TRANSPORTER_2"/>
    <property type="match status" value="1"/>
</dbReference>
<dbReference type="SUPFAM" id="SSF52540">
    <property type="entry name" value="P-loop containing nucleoside triphosphate hydrolases"/>
    <property type="match status" value="1"/>
</dbReference>
<dbReference type="InterPro" id="IPR027417">
    <property type="entry name" value="P-loop_NTPase"/>
</dbReference>
<dbReference type="InterPro" id="IPR005467">
    <property type="entry name" value="His_kinase_dom"/>
</dbReference>
<dbReference type="GO" id="GO:0016887">
    <property type="term" value="F:ATP hydrolysis activity"/>
    <property type="evidence" value="ECO:0007669"/>
    <property type="project" value="InterPro"/>
</dbReference>
<dbReference type="Pfam" id="PF07568">
    <property type="entry name" value="HisKA_2"/>
    <property type="match status" value="1"/>
</dbReference>
<dbReference type="SMART" id="SM00387">
    <property type="entry name" value="HATPase_c"/>
    <property type="match status" value="1"/>
</dbReference>
<dbReference type="SUPFAM" id="SSF55781">
    <property type="entry name" value="GAF domain-like"/>
    <property type="match status" value="1"/>
</dbReference>
<accession>A0A7C1CT10</accession>
<sequence>MEQCVLDIKELSSNDLGNVNLKEINLEVNSSEVHALVGEYGAGKELVVSILTGAEKKISGRVFFDGIDVTGKMKIGGSTDIMFLLEEPMVAEGLTVAENMYVLRSHSNVIKLINHTKINRAVKELIARFELGISEKTHVYRLSTEEKKLIELLRLCIFEPRLVVLYEPTANLGSKSQDLLLRILNKLKEKGTGILYVTNKWDEALKYSDRISVLSEGVLCGTLSSEEAKDKPEKLLRLILGWKKSDSTKREAEEIETEDIIDAVLRAAEYLTSNYEINDVLKMLENYTCKIMESDSCYVYLVDEKTRTIMDTIKHKETESIEAVLNDEVVMRIMDNKKLFVSNFDDVLFEKLFKSIRNTETIVCDPVSVRSHHTALFQVGYRKFYEPNEKQKKIFHTLSRQVALAINNTRLMGSSVLLQESHHRIKNNLQTIVSLINIQKRSFDRKTDSEVEDLLDNVVSRVKSIAAVHDLLSHDELGRSIINLKNLVDTIVRFNIVDGTLKVSKDLDDIFIPYDKASGISLTISELINNCVKHAFKDTESGLISISCKSFDDNVEIIVEDNGMGFPNRSFSAKDEKLGLSLARSIVENQFDGTLEIASERGAKVKISIPKESLLLTRGS</sequence>
<dbReference type="AlphaFoldDB" id="A0A7C1CT10"/>
<dbReference type="GO" id="GO:0005524">
    <property type="term" value="F:ATP binding"/>
    <property type="evidence" value="ECO:0007669"/>
    <property type="project" value="UniProtKB-KW"/>
</dbReference>
<evidence type="ECO:0000256" key="2">
    <source>
        <dbReference type="ARBA" id="ARBA00022737"/>
    </source>
</evidence>
<keyword evidence="1" id="KW-0813">Transport</keyword>
<dbReference type="InterPro" id="IPR003439">
    <property type="entry name" value="ABC_transporter-like_ATP-bd"/>
</dbReference>
<evidence type="ECO:0000259" key="5">
    <source>
        <dbReference type="PROSITE" id="PS50109"/>
    </source>
</evidence>
<keyword evidence="2" id="KW-0677">Repeat</keyword>
<keyword evidence="3" id="KW-0547">Nucleotide-binding</keyword>
<evidence type="ECO:0000259" key="6">
    <source>
        <dbReference type="PROSITE" id="PS50893"/>
    </source>
</evidence>
<name>A0A7C1CT10_9BACT</name>
<feature type="domain" description="ABC transporter" evidence="6">
    <location>
        <begin position="6"/>
        <end position="241"/>
    </location>
</feature>
<dbReference type="Gene3D" id="3.40.50.300">
    <property type="entry name" value="P-loop containing nucleotide triphosphate hydrolases"/>
    <property type="match status" value="1"/>
</dbReference>
<dbReference type="PANTHER" id="PTHR43790:SF9">
    <property type="entry name" value="GALACTOFURANOSE TRANSPORTER ATP-BINDING PROTEIN YTFR"/>
    <property type="match status" value="1"/>
</dbReference>
<dbReference type="EMBL" id="DSBT01000084">
    <property type="protein sequence ID" value="HDP77134.1"/>
    <property type="molecule type" value="Genomic_DNA"/>
</dbReference>
<dbReference type="SUPFAM" id="SSF55874">
    <property type="entry name" value="ATPase domain of HSP90 chaperone/DNA topoisomerase II/histidine kinase"/>
    <property type="match status" value="1"/>
</dbReference>
<dbReference type="Proteomes" id="UP000886198">
    <property type="component" value="Unassembled WGS sequence"/>
</dbReference>
<comment type="caution">
    <text evidence="7">The sequence shown here is derived from an EMBL/GenBank/DDBJ whole genome shotgun (WGS) entry which is preliminary data.</text>
</comment>
<reference evidence="7" key="1">
    <citation type="journal article" date="2020" name="mSystems">
        <title>Genome- and Community-Level Interaction Insights into Carbon Utilization and Element Cycling Functions of Hydrothermarchaeota in Hydrothermal Sediment.</title>
        <authorList>
            <person name="Zhou Z."/>
            <person name="Liu Y."/>
            <person name="Xu W."/>
            <person name="Pan J."/>
            <person name="Luo Z.H."/>
            <person name="Li M."/>
        </authorList>
    </citation>
    <scope>NUCLEOTIDE SEQUENCE [LARGE SCALE GENOMIC DNA]</scope>
    <source>
        <strain evidence="7">SpSt-1179</strain>
    </source>
</reference>